<dbReference type="RefSeq" id="WP_172176352.1">
    <property type="nucleotide sequence ID" value="NZ_CASGIA010000006.1"/>
</dbReference>
<dbReference type="PROSITE" id="PS51257">
    <property type="entry name" value="PROKAR_LIPOPROTEIN"/>
    <property type="match status" value="1"/>
</dbReference>
<comment type="caution">
    <text evidence="1">The sequence shown here is derived from an EMBL/GenBank/DDBJ whole genome shotgun (WGS) entry which is preliminary data.</text>
</comment>
<sequence>MKYRNILFAVTAVLLTASCGDMLDTDSEIVEFEENNHLNSVSDTVYSVLGIINRIQVIAERNALIGDVHSDLIATTGKTSTDLKALSDFTAGIGNRYNQVSDYYAVINNCNNYLAKADTMLTLKGVKVFKREYVAVKVYRAWAYLQAVQLYGKLPFVTAPVYTESQAQAELQKPFSDIHSICNSLIDDLKPYVDERVPVLGGNVDPKYFIPIRVMLGDLCLWANRYEEAARYYYDYLTLREAPKTVGTYQIYWGNIKDFSPESRPYYNNSYNLLFTKSNSEVISWIPLESQPYYGNTSQVYYLYNSDATRNNYYVELSPSKGMRELFRKQRYTQVYIDNNNNRDTLSGPDVDQILNMAYTQGDLRYTFNIVYTEGINRDEYSPYSTTTQNIRKMTNDAFILYRVGMVYLRFAEALNRLGYTQTAMAILKYGLCDKNINDRIDETERAAAARFLVWDPVVFTTSNSIGIHERGCGFVDCDTISYIMPQPATALATRQDTVDYQIPLVEDMIIEEMALEGAYEGNRFYDLMRVALRREDNSYLADRVALRNGTEDNALRELLKNRSNWYLPLK</sequence>
<dbReference type="Proteomes" id="UP001193734">
    <property type="component" value="Unassembled WGS sequence"/>
</dbReference>
<name>A0ABX2ARZ0_9BACT</name>
<gene>
    <name evidence="1" type="ORF">HPS55_03975</name>
</gene>
<reference evidence="1 2" key="1">
    <citation type="submission" date="2020-05" db="EMBL/GenBank/DDBJ databases">
        <title>Distinct polysaccharide utilization as determinants for interspecies competition between intestinal Prevotella spp.</title>
        <authorList>
            <person name="Galvez E.J.C."/>
            <person name="Iljazovic A."/>
            <person name="Strowig T."/>
        </authorList>
    </citation>
    <scope>NUCLEOTIDE SEQUENCE [LARGE SCALE GENOMIC DNA]</scope>
    <source>
        <strain evidence="1 2">PROD</strain>
    </source>
</reference>
<evidence type="ECO:0000313" key="2">
    <source>
        <dbReference type="Proteomes" id="UP001193734"/>
    </source>
</evidence>
<dbReference type="SUPFAM" id="SSF48452">
    <property type="entry name" value="TPR-like"/>
    <property type="match status" value="1"/>
</dbReference>
<organism evidence="1 2">
    <name type="scientific">Xylanibacter rodentium</name>
    <dbReference type="NCBI Taxonomy" id="2736289"/>
    <lineage>
        <taxon>Bacteria</taxon>
        <taxon>Pseudomonadati</taxon>
        <taxon>Bacteroidota</taxon>
        <taxon>Bacteroidia</taxon>
        <taxon>Bacteroidales</taxon>
        <taxon>Prevotellaceae</taxon>
        <taxon>Xylanibacter</taxon>
    </lineage>
</organism>
<proteinExistence type="predicted"/>
<evidence type="ECO:0000313" key="1">
    <source>
        <dbReference type="EMBL" id="NPE13492.1"/>
    </source>
</evidence>
<protein>
    <submittedName>
        <fullName evidence="1">RagB/SusD family nutrient uptake outer membrane protein</fullName>
    </submittedName>
</protein>
<dbReference type="GeneID" id="82156918"/>
<accession>A0ABX2ARZ0</accession>
<dbReference type="EMBL" id="JABKKE010000004">
    <property type="protein sequence ID" value="NPE13492.1"/>
    <property type="molecule type" value="Genomic_DNA"/>
</dbReference>
<keyword evidence="2" id="KW-1185">Reference proteome</keyword>
<dbReference type="Gene3D" id="1.25.40.390">
    <property type="match status" value="1"/>
</dbReference>
<dbReference type="InterPro" id="IPR011990">
    <property type="entry name" value="TPR-like_helical_dom_sf"/>
</dbReference>